<accession>A0A8J3JG73</accession>
<comment type="caution">
    <text evidence="4">The sequence shown here is derived from an EMBL/GenBank/DDBJ whole genome shotgun (WGS) entry which is preliminary data.</text>
</comment>
<feature type="domain" description="HTH tetR-type" evidence="3">
    <location>
        <begin position="19"/>
        <end position="79"/>
    </location>
</feature>
<proteinExistence type="predicted"/>
<dbReference type="EMBL" id="BOMB01000053">
    <property type="protein sequence ID" value="GID16119.1"/>
    <property type="molecule type" value="Genomic_DNA"/>
</dbReference>
<dbReference type="PANTHER" id="PTHR30328">
    <property type="entry name" value="TRANSCRIPTIONAL REPRESSOR"/>
    <property type="match status" value="1"/>
</dbReference>
<dbReference type="PRINTS" id="PR00455">
    <property type="entry name" value="HTHTETR"/>
</dbReference>
<dbReference type="SUPFAM" id="SSF46689">
    <property type="entry name" value="Homeodomain-like"/>
    <property type="match status" value="1"/>
</dbReference>
<dbReference type="InterPro" id="IPR009057">
    <property type="entry name" value="Homeodomain-like_sf"/>
</dbReference>
<evidence type="ECO:0000313" key="5">
    <source>
        <dbReference type="Proteomes" id="UP000612808"/>
    </source>
</evidence>
<dbReference type="Gene3D" id="1.10.357.10">
    <property type="entry name" value="Tetracycline Repressor, domain 2"/>
    <property type="match status" value="1"/>
</dbReference>
<dbReference type="AlphaFoldDB" id="A0A8J3JG73"/>
<dbReference type="RefSeq" id="WP_203664739.1">
    <property type="nucleotide sequence ID" value="NZ_BAAAZM010000027.1"/>
</dbReference>
<dbReference type="GO" id="GO:0006355">
    <property type="term" value="P:regulation of DNA-templated transcription"/>
    <property type="evidence" value="ECO:0007669"/>
    <property type="project" value="UniProtKB-ARBA"/>
</dbReference>
<evidence type="ECO:0000256" key="2">
    <source>
        <dbReference type="PROSITE-ProRule" id="PRU00335"/>
    </source>
</evidence>
<dbReference type="Pfam" id="PF00440">
    <property type="entry name" value="TetR_N"/>
    <property type="match status" value="1"/>
</dbReference>
<dbReference type="InterPro" id="IPR036271">
    <property type="entry name" value="Tet_transcr_reg_TetR-rel_C_sf"/>
</dbReference>
<dbReference type="InterPro" id="IPR050109">
    <property type="entry name" value="HTH-type_TetR-like_transc_reg"/>
</dbReference>
<evidence type="ECO:0000313" key="4">
    <source>
        <dbReference type="EMBL" id="GID16119.1"/>
    </source>
</evidence>
<dbReference type="GO" id="GO:0003677">
    <property type="term" value="F:DNA binding"/>
    <property type="evidence" value="ECO:0007669"/>
    <property type="project" value="UniProtKB-UniRule"/>
</dbReference>
<evidence type="ECO:0000256" key="1">
    <source>
        <dbReference type="ARBA" id="ARBA00023125"/>
    </source>
</evidence>
<dbReference type="Proteomes" id="UP000612808">
    <property type="component" value="Unassembled WGS sequence"/>
</dbReference>
<dbReference type="SUPFAM" id="SSF48498">
    <property type="entry name" value="Tetracyclin repressor-like, C-terminal domain"/>
    <property type="match status" value="1"/>
</dbReference>
<feature type="DNA-binding region" description="H-T-H motif" evidence="2">
    <location>
        <begin position="42"/>
        <end position="61"/>
    </location>
</feature>
<reference evidence="4" key="1">
    <citation type="submission" date="2021-01" db="EMBL/GenBank/DDBJ databases">
        <title>Whole genome shotgun sequence of Actinocatenispora rupis NBRC 107355.</title>
        <authorList>
            <person name="Komaki H."/>
            <person name="Tamura T."/>
        </authorList>
    </citation>
    <scope>NUCLEOTIDE SEQUENCE</scope>
    <source>
        <strain evidence="4">NBRC 107355</strain>
    </source>
</reference>
<dbReference type="PANTHER" id="PTHR30328:SF54">
    <property type="entry name" value="HTH-TYPE TRANSCRIPTIONAL REPRESSOR SCO4008"/>
    <property type="match status" value="1"/>
</dbReference>
<keyword evidence="1 2" id="KW-0238">DNA-binding</keyword>
<sequence length="215" mass="23546">MAPGPRRAPAPDERQRDAERSRRLLLDAALREFSAHGYAGTKIADIAARAGVNKQLISYYFGGKEGIYRALHEHWQERENEFAGPDRTLEEAILGYLDAGLTDPCPARLIAWSGLADDGSPDVLGDEDDEPRVRAWQQRGELADDVDPAAVLLAIRGMVMAPVIMPHVARQLFGTEPGSPEFRERYGKLLRGVIRRLALPAPPPAVPDGTPPPAE</sequence>
<keyword evidence="5" id="KW-1185">Reference proteome</keyword>
<protein>
    <recommendedName>
        <fullName evidence="3">HTH tetR-type domain-containing protein</fullName>
    </recommendedName>
</protein>
<dbReference type="InterPro" id="IPR001647">
    <property type="entry name" value="HTH_TetR"/>
</dbReference>
<name>A0A8J3JG73_9ACTN</name>
<organism evidence="4 5">
    <name type="scientific">Actinocatenispora rupis</name>
    <dbReference type="NCBI Taxonomy" id="519421"/>
    <lineage>
        <taxon>Bacteria</taxon>
        <taxon>Bacillati</taxon>
        <taxon>Actinomycetota</taxon>
        <taxon>Actinomycetes</taxon>
        <taxon>Micromonosporales</taxon>
        <taxon>Micromonosporaceae</taxon>
        <taxon>Actinocatenispora</taxon>
    </lineage>
</organism>
<evidence type="ECO:0000259" key="3">
    <source>
        <dbReference type="PROSITE" id="PS50977"/>
    </source>
</evidence>
<dbReference type="PROSITE" id="PS50977">
    <property type="entry name" value="HTH_TETR_2"/>
    <property type="match status" value="1"/>
</dbReference>
<gene>
    <name evidence="4" type="ORF">Aru02nite_70080</name>
</gene>